<dbReference type="Proteomes" id="UP001597521">
    <property type="component" value="Unassembled WGS sequence"/>
</dbReference>
<accession>A0ABW5QGU1</accession>
<name>A0ABW5QGU1_9HYPH</name>
<proteinExistence type="predicted"/>
<comment type="caution">
    <text evidence="2">The sequence shown here is derived from an EMBL/GenBank/DDBJ whole genome shotgun (WGS) entry which is preliminary data.</text>
</comment>
<organism evidence="2 3">
    <name type="scientific">Devosia albogilva</name>
    <dbReference type="NCBI Taxonomy" id="429726"/>
    <lineage>
        <taxon>Bacteria</taxon>
        <taxon>Pseudomonadati</taxon>
        <taxon>Pseudomonadota</taxon>
        <taxon>Alphaproteobacteria</taxon>
        <taxon>Hyphomicrobiales</taxon>
        <taxon>Devosiaceae</taxon>
        <taxon>Devosia</taxon>
    </lineage>
</organism>
<gene>
    <name evidence="2" type="ORF">ACFSX5_03090</name>
</gene>
<dbReference type="InterPro" id="IPR009506">
    <property type="entry name" value="YjiS-like"/>
</dbReference>
<keyword evidence="3" id="KW-1185">Reference proteome</keyword>
<protein>
    <submittedName>
        <fullName evidence="2">DUF1127 domain-containing protein</fullName>
    </submittedName>
</protein>
<dbReference type="Pfam" id="PF06568">
    <property type="entry name" value="YjiS-like"/>
    <property type="match status" value="1"/>
</dbReference>
<reference evidence="3" key="1">
    <citation type="journal article" date="2019" name="Int. J. Syst. Evol. Microbiol.">
        <title>The Global Catalogue of Microorganisms (GCM) 10K type strain sequencing project: providing services to taxonomists for standard genome sequencing and annotation.</title>
        <authorList>
            <consortium name="The Broad Institute Genomics Platform"/>
            <consortium name="The Broad Institute Genome Sequencing Center for Infectious Disease"/>
            <person name="Wu L."/>
            <person name="Ma J."/>
        </authorList>
    </citation>
    <scope>NUCLEOTIDE SEQUENCE [LARGE SCALE GENOMIC DNA]</scope>
    <source>
        <strain evidence="3">CCM 7427</strain>
    </source>
</reference>
<evidence type="ECO:0000313" key="3">
    <source>
        <dbReference type="Proteomes" id="UP001597521"/>
    </source>
</evidence>
<evidence type="ECO:0000259" key="1">
    <source>
        <dbReference type="Pfam" id="PF06568"/>
    </source>
</evidence>
<dbReference type="RefSeq" id="WP_386831665.1">
    <property type="nucleotide sequence ID" value="NZ_JBHUNP010000001.1"/>
</dbReference>
<dbReference type="EMBL" id="JBHUNP010000001">
    <property type="protein sequence ID" value="MFD2646774.1"/>
    <property type="molecule type" value="Genomic_DNA"/>
</dbReference>
<sequence length="82" mass="9532">MVANPLRPGAAGARLRRPSWLRALRIVWRRHARPARHYIELSRLDERLLYDIGIDPLDVRDALNEHRAPGVLLQPIRKRAGR</sequence>
<evidence type="ECO:0000313" key="2">
    <source>
        <dbReference type="EMBL" id="MFD2646774.1"/>
    </source>
</evidence>
<feature type="domain" description="YjiS-like" evidence="1">
    <location>
        <begin position="28"/>
        <end position="60"/>
    </location>
</feature>